<dbReference type="Proteomes" id="UP000665944">
    <property type="component" value="Unassembled WGS sequence"/>
</dbReference>
<sequence length="53" mass="6182">MFLRDDALQMHKENQGKLKTTPYVKVTNIEELSLAYSIEAVESCKESYEESRK</sequence>
<reference evidence="1 2" key="1">
    <citation type="submission" date="2022-06" db="EMBL/GenBank/DDBJ databases">
        <title>Staphylococcus hominis ShoR14 genome sequence.</title>
        <authorList>
            <person name="Yeo C.C."/>
            <person name="Chew C.H."/>
            <person name="Che Hamzah A.M."/>
            <person name="Al-Trad E.I."/>
        </authorList>
    </citation>
    <scope>NUCLEOTIDE SEQUENCE [LARGE SCALE GENOMIC DNA]</scope>
    <source>
        <strain evidence="1 2">ShoR14</strain>
    </source>
</reference>
<dbReference type="GO" id="GO:0016616">
    <property type="term" value="F:oxidoreductase activity, acting on the CH-OH group of donors, NAD or NADP as acceptor"/>
    <property type="evidence" value="ECO:0007669"/>
    <property type="project" value="InterPro"/>
</dbReference>
<evidence type="ECO:0000313" key="2">
    <source>
        <dbReference type="Proteomes" id="UP000665944"/>
    </source>
</evidence>
<accession>A0A8X8GQI8</accession>
<dbReference type="Gene3D" id="3.40.50.10380">
    <property type="entry name" value="Malic enzyme, N-terminal domain"/>
    <property type="match status" value="1"/>
</dbReference>
<proteinExistence type="predicted"/>
<organism evidence="1 2">
    <name type="scientific">Staphylococcus hominis</name>
    <dbReference type="NCBI Taxonomy" id="1290"/>
    <lineage>
        <taxon>Bacteria</taxon>
        <taxon>Bacillati</taxon>
        <taxon>Bacillota</taxon>
        <taxon>Bacilli</taxon>
        <taxon>Bacillales</taxon>
        <taxon>Staphylococcaceae</taxon>
        <taxon>Staphylococcus</taxon>
    </lineage>
</organism>
<comment type="caution">
    <text evidence="1">The sequence shown here is derived from an EMBL/GenBank/DDBJ whole genome shotgun (WGS) entry which is preliminary data.</text>
</comment>
<evidence type="ECO:0000313" key="1">
    <source>
        <dbReference type="EMBL" id="MCM5671193.1"/>
    </source>
</evidence>
<dbReference type="InterPro" id="IPR037062">
    <property type="entry name" value="Malic_N_dom_sf"/>
</dbReference>
<protein>
    <submittedName>
        <fullName evidence="1">Uncharacterized protein</fullName>
    </submittedName>
</protein>
<dbReference type="EMBL" id="JAGHKT020000001">
    <property type="protein sequence ID" value="MCM5671193.1"/>
    <property type="molecule type" value="Genomic_DNA"/>
</dbReference>
<gene>
    <name evidence="1" type="ORF">J7T32_000245</name>
</gene>
<keyword evidence="2" id="KW-1185">Reference proteome</keyword>
<dbReference type="AlphaFoldDB" id="A0A8X8GQI8"/>
<dbReference type="GO" id="GO:0004470">
    <property type="term" value="F:malic enzyme activity"/>
    <property type="evidence" value="ECO:0007669"/>
    <property type="project" value="InterPro"/>
</dbReference>
<name>A0A8X8GQI8_STAHO</name>